<dbReference type="PANTHER" id="PTHR47053:SF1">
    <property type="entry name" value="MUREIN DD-ENDOPEPTIDASE MEPH-RELATED"/>
    <property type="match status" value="1"/>
</dbReference>
<keyword evidence="6" id="KW-0732">Signal</keyword>
<dbReference type="SUPFAM" id="SSF54001">
    <property type="entry name" value="Cysteine proteinases"/>
    <property type="match status" value="1"/>
</dbReference>
<feature type="chain" id="PRO_5002553688" description="NlpC/P60 domain-containing protein" evidence="6">
    <location>
        <begin position="27"/>
        <end position="245"/>
    </location>
</feature>
<dbReference type="AlphaFoldDB" id="A0A0G3ESE3"/>
<evidence type="ECO:0000256" key="3">
    <source>
        <dbReference type="ARBA" id="ARBA00022801"/>
    </source>
</evidence>
<feature type="region of interest" description="Disordered" evidence="5">
    <location>
        <begin position="175"/>
        <end position="245"/>
    </location>
</feature>
<evidence type="ECO:0000256" key="1">
    <source>
        <dbReference type="ARBA" id="ARBA00007074"/>
    </source>
</evidence>
<dbReference type="InterPro" id="IPR051202">
    <property type="entry name" value="Peptidase_C40"/>
</dbReference>
<proteinExistence type="inferred from homology"/>
<dbReference type="Pfam" id="PF00877">
    <property type="entry name" value="NLPC_P60"/>
    <property type="match status" value="1"/>
</dbReference>
<reference evidence="9" key="1">
    <citation type="submission" date="2015-06" db="EMBL/GenBank/DDBJ databases">
        <authorList>
            <person name="Lim Y.L."/>
            <person name="Ee R."/>
            <person name="Yong D."/>
            <person name="How K.Y."/>
            <person name="Yin W.F."/>
            <person name="Chan K.G."/>
        </authorList>
    </citation>
    <scope>NUCLEOTIDE SEQUENCE [LARGE SCALE GENOMIC DNA]</scope>
    <source>
        <strain evidence="9">DSM 25325</strain>
    </source>
</reference>
<dbReference type="GO" id="GO:0008234">
    <property type="term" value="F:cysteine-type peptidase activity"/>
    <property type="evidence" value="ECO:0007669"/>
    <property type="project" value="UniProtKB-KW"/>
</dbReference>
<evidence type="ECO:0000256" key="6">
    <source>
        <dbReference type="SAM" id="SignalP"/>
    </source>
</evidence>
<comment type="similarity">
    <text evidence="1">Belongs to the peptidase C40 family.</text>
</comment>
<evidence type="ECO:0000256" key="2">
    <source>
        <dbReference type="ARBA" id="ARBA00022670"/>
    </source>
</evidence>
<feature type="domain" description="NlpC/P60" evidence="7">
    <location>
        <begin position="41"/>
        <end position="165"/>
    </location>
</feature>
<dbReference type="KEGG" id="ptx:ABW99_08685"/>
<evidence type="ECO:0000256" key="5">
    <source>
        <dbReference type="SAM" id="MobiDB-lite"/>
    </source>
</evidence>
<evidence type="ECO:0000313" key="9">
    <source>
        <dbReference type="Proteomes" id="UP000036700"/>
    </source>
</evidence>
<protein>
    <recommendedName>
        <fullName evidence="7">NlpC/P60 domain-containing protein</fullName>
    </recommendedName>
</protein>
<dbReference type="PATRIC" id="fig|445709.3.peg.1859"/>
<keyword evidence="2" id="KW-0645">Protease</keyword>
<dbReference type="STRING" id="445709.ABW99_08685"/>
<keyword evidence="9" id="KW-1185">Reference proteome</keyword>
<dbReference type="RefSeq" id="WP_047214097.1">
    <property type="nucleotide sequence ID" value="NZ_CP011568.3"/>
</dbReference>
<dbReference type="PANTHER" id="PTHR47053">
    <property type="entry name" value="MUREIN DD-ENDOPEPTIDASE MEPH-RELATED"/>
    <property type="match status" value="1"/>
</dbReference>
<feature type="signal peptide" evidence="6">
    <location>
        <begin position="1"/>
        <end position="26"/>
    </location>
</feature>
<organism evidence="8 9">
    <name type="scientific">Pandoraea thiooxydans</name>
    <dbReference type="NCBI Taxonomy" id="445709"/>
    <lineage>
        <taxon>Bacteria</taxon>
        <taxon>Pseudomonadati</taxon>
        <taxon>Pseudomonadota</taxon>
        <taxon>Betaproteobacteria</taxon>
        <taxon>Burkholderiales</taxon>
        <taxon>Burkholderiaceae</taxon>
        <taxon>Pandoraea</taxon>
    </lineage>
</organism>
<dbReference type="Proteomes" id="UP000036700">
    <property type="component" value="Chromosome"/>
</dbReference>
<accession>A0A0G3ESE3</accession>
<dbReference type="InterPro" id="IPR000064">
    <property type="entry name" value="NLP_P60_dom"/>
</dbReference>
<dbReference type="InterPro" id="IPR038765">
    <property type="entry name" value="Papain-like_cys_pep_sf"/>
</dbReference>
<feature type="compositionally biased region" description="Low complexity" evidence="5">
    <location>
        <begin position="210"/>
        <end position="224"/>
    </location>
</feature>
<dbReference type="PROSITE" id="PS51257">
    <property type="entry name" value="PROKAR_LIPOPROTEIN"/>
    <property type="match status" value="1"/>
</dbReference>
<dbReference type="GO" id="GO:0006508">
    <property type="term" value="P:proteolysis"/>
    <property type="evidence" value="ECO:0007669"/>
    <property type="project" value="UniProtKB-KW"/>
</dbReference>
<gene>
    <name evidence="8" type="ORF">ABW99_08685</name>
</gene>
<name>A0A0G3ESE3_9BURK</name>
<dbReference type="EMBL" id="CP011568">
    <property type="protein sequence ID" value="AKJ68277.1"/>
    <property type="molecule type" value="Genomic_DNA"/>
</dbReference>
<evidence type="ECO:0000259" key="7">
    <source>
        <dbReference type="PROSITE" id="PS51935"/>
    </source>
</evidence>
<evidence type="ECO:0000256" key="4">
    <source>
        <dbReference type="ARBA" id="ARBA00022807"/>
    </source>
</evidence>
<keyword evidence="3" id="KW-0378">Hydrolase</keyword>
<dbReference type="PROSITE" id="PS51935">
    <property type="entry name" value="NLPC_P60"/>
    <property type="match status" value="1"/>
</dbReference>
<dbReference type="Gene3D" id="3.90.1720.10">
    <property type="entry name" value="endopeptidase domain like (from Nostoc punctiforme)"/>
    <property type="match status" value="1"/>
</dbReference>
<evidence type="ECO:0000313" key="8">
    <source>
        <dbReference type="EMBL" id="AKJ68277.1"/>
    </source>
</evidence>
<feature type="compositionally biased region" description="Low complexity" evidence="5">
    <location>
        <begin position="175"/>
        <end position="194"/>
    </location>
</feature>
<sequence>MHRLLAALATASLLAACSSVPTSHHAASYGYRAGPFGADHSAGQEEITLEAMGLVGVPYRWGGNTPASGFDCSGLVKYVVQRAAGVDLPRTAAQMSAVGTPVSPQNLASGDLVFFDTDGRPDSHVGIYVGKGLFVHAPKTGGTVSLANMNLPYWIDHYNGARRVAAERAPAEVGSLAAQRSAPAAPLAEPESTPQSPGPTQPAQADNATAPLPDSPAAAPLPSDRASHGDGNDSDPIARFASNAY</sequence>
<keyword evidence="4" id="KW-0788">Thiol protease</keyword>